<dbReference type="RefSeq" id="WP_182411531.1">
    <property type="nucleotide sequence ID" value="NZ_CP055153.1"/>
</dbReference>
<dbReference type="AlphaFoldDB" id="A0A7L7L8B1"/>
<dbReference type="Proteomes" id="UP000514509">
    <property type="component" value="Chromosome"/>
</dbReference>
<keyword evidence="2" id="KW-1185">Reference proteome</keyword>
<dbReference type="KEGG" id="add:HUW48_13930"/>
<organism evidence="1 2">
    <name type="scientific">Adhaeribacter radiodurans</name>
    <dbReference type="NCBI Taxonomy" id="2745197"/>
    <lineage>
        <taxon>Bacteria</taxon>
        <taxon>Pseudomonadati</taxon>
        <taxon>Bacteroidota</taxon>
        <taxon>Cytophagia</taxon>
        <taxon>Cytophagales</taxon>
        <taxon>Hymenobacteraceae</taxon>
        <taxon>Adhaeribacter</taxon>
    </lineage>
</organism>
<evidence type="ECO:0000313" key="2">
    <source>
        <dbReference type="Proteomes" id="UP000514509"/>
    </source>
</evidence>
<protein>
    <submittedName>
        <fullName evidence="1">Uncharacterized protein</fullName>
    </submittedName>
</protein>
<reference evidence="1 2" key="1">
    <citation type="submission" date="2020-06" db="EMBL/GenBank/DDBJ databases">
        <authorList>
            <person name="Hwang Y.J."/>
        </authorList>
    </citation>
    <scope>NUCLEOTIDE SEQUENCE [LARGE SCALE GENOMIC DNA]</scope>
    <source>
        <strain evidence="1 2">KUDC8001</strain>
    </source>
</reference>
<reference evidence="1 2" key="2">
    <citation type="submission" date="2020-08" db="EMBL/GenBank/DDBJ databases">
        <title>Adhaeribacter dokdonensis sp. nov., isolated from the rhizosphere of Elymus tsukushiensis, a plant native to the Dokdo Islands, Republic of Korea.</title>
        <authorList>
            <person name="Ghim S.Y."/>
        </authorList>
    </citation>
    <scope>NUCLEOTIDE SEQUENCE [LARGE SCALE GENOMIC DNA]</scope>
    <source>
        <strain evidence="1 2">KUDC8001</strain>
    </source>
</reference>
<dbReference type="EMBL" id="CP055153">
    <property type="protein sequence ID" value="QMU29072.1"/>
    <property type="molecule type" value="Genomic_DNA"/>
</dbReference>
<proteinExistence type="predicted"/>
<gene>
    <name evidence="1" type="ORF">HUW48_13930</name>
</gene>
<name>A0A7L7L8B1_9BACT</name>
<sequence length="58" mass="6796">MEAKVYSTLKEEEYQTLSQQLSVLAENLTNKQPILKEQNSNEFNQASREVLQFLKHLI</sequence>
<evidence type="ECO:0000313" key="1">
    <source>
        <dbReference type="EMBL" id="QMU29072.1"/>
    </source>
</evidence>
<accession>A0A7L7L8B1</accession>